<comment type="similarity">
    <text evidence="2">Belongs to the transposase 11 family.</text>
</comment>
<evidence type="ECO:0000256" key="2">
    <source>
        <dbReference type="ARBA" id="ARBA00010075"/>
    </source>
</evidence>
<dbReference type="Pfam" id="PF05598">
    <property type="entry name" value="DUF772"/>
    <property type="match status" value="1"/>
</dbReference>
<keyword evidence="3" id="KW-0815">Transposition</keyword>
<organism evidence="8 9">
    <name type="scientific">Aquibaculum arenosum</name>
    <dbReference type="NCBI Taxonomy" id="3032591"/>
    <lineage>
        <taxon>Bacteria</taxon>
        <taxon>Pseudomonadati</taxon>
        <taxon>Pseudomonadota</taxon>
        <taxon>Alphaproteobacteria</taxon>
        <taxon>Rhodospirillales</taxon>
        <taxon>Rhodovibrionaceae</taxon>
        <taxon>Aquibaculum</taxon>
    </lineage>
</organism>
<dbReference type="PANTHER" id="PTHR35604">
    <property type="entry name" value="TRANSPOSASE INSH FOR INSERTION SEQUENCE ELEMENT IS5A-RELATED"/>
    <property type="match status" value="1"/>
</dbReference>
<sequence>MAKAPGLFDVEERLQRLSDIGDQLEAFAAVVDFEMFRADLLAALGYSDGAKGGRPPFDPVMMFKVLVVQAQNNLSDDRAEFLINDRLSFMRFLGLGLGDKVPDAKTIWAFRERLTRAGAIEALFARFDRAVRDAGYIPMSGQIVDASLVSAPRQRNSEAEKLAIKAGRVPDGWADKPEKLRQKDRDARWTLVYGKARLREDGTKHADIAIPVFGYKSHAGIDRRHGFIRTWEVTDASRHDGRMLRRGLLDKSNTASTVWADSAYRSKANEAY</sequence>
<proteinExistence type="inferred from homology"/>
<dbReference type="PANTHER" id="PTHR35604:SF2">
    <property type="entry name" value="TRANSPOSASE INSH FOR INSERTION SEQUENCE ELEMENT IS5A-RELATED"/>
    <property type="match status" value="1"/>
</dbReference>
<feature type="domain" description="Transposase IS4-like" evidence="6">
    <location>
        <begin position="139"/>
        <end position="268"/>
    </location>
</feature>
<dbReference type="Pfam" id="PF01609">
    <property type="entry name" value="DDE_Tnp_1"/>
    <property type="match status" value="1"/>
</dbReference>
<evidence type="ECO:0000256" key="1">
    <source>
        <dbReference type="ARBA" id="ARBA00003544"/>
    </source>
</evidence>
<dbReference type="InterPro" id="IPR047959">
    <property type="entry name" value="Transpos_IS5"/>
</dbReference>
<evidence type="ECO:0000313" key="9">
    <source>
        <dbReference type="Proteomes" id="UP001215503"/>
    </source>
</evidence>
<comment type="caution">
    <text evidence="8">The sequence shown here is derived from an EMBL/GenBank/DDBJ whole genome shotgun (WGS) entry which is preliminary data.</text>
</comment>
<dbReference type="InterPro" id="IPR002559">
    <property type="entry name" value="Transposase_11"/>
</dbReference>
<keyword evidence="5" id="KW-0233">DNA recombination</keyword>
<evidence type="ECO:0000259" key="6">
    <source>
        <dbReference type="Pfam" id="PF01609"/>
    </source>
</evidence>
<dbReference type="EMBL" id="JARHUD010000010">
    <property type="protein sequence ID" value="MDF2097242.1"/>
    <property type="molecule type" value="Genomic_DNA"/>
</dbReference>
<keyword evidence="4" id="KW-0238">DNA-binding</keyword>
<evidence type="ECO:0000256" key="4">
    <source>
        <dbReference type="ARBA" id="ARBA00023125"/>
    </source>
</evidence>
<reference evidence="8 9" key="1">
    <citation type="submission" date="2023-03" db="EMBL/GenBank/DDBJ databases">
        <title>Fodinicurvata sp. CAU 1616 isolated from sea sendiment.</title>
        <authorList>
            <person name="Kim W."/>
        </authorList>
    </citation>
    <scope>NUCLEOTIDE SEQUENCE [LARGE SCALE GENOMIC DNA]</scope>
    <source>
        <strain evidence="8 9">CAU 1616</strain>
    </source>
</reference>
<accession>A0ABT5YQW3</accession>
<evidence type="ECO:0000256" key="3">
    <source>
        <dbReference type="ARBA" id="ARBA00022578"/>
    </source>
</evidence>
<evidence type="ECO:0000313" key="8">
    <source>
        <dbReference type="EMBL" id="MDF2097242.1"/>
    </source>
</evidence>
<feature type="non-terminal residue" evidence="8">
    <location>
        <position position="272"/>
    </location>
</feature>
<feature type="domain" description="Transposase InsH N-terminal" evidence="7">
    <location>
        <begin position="15"/>
        <end position="113"/>
    </location>
</feature>
<name>A0ABT5YQW3_9PROT</name>
<dbReference type="NCBIfam" id="NF033581">
    <property type="entry name" value="transpos_IS5_4"/>
    <property type="match status" value="1"/>
</dbReference>
<evidence type="ECO:0000259" key="7">
    <source>
        <dbReference type="Pfam" id="PF05598"/>
    </source>
</evidence>
<evidence type="ECO:0000256" key="5">
    <source>
        <dbReference type="ARBA" id="ARBA00023172"/>
    </source>
</evidence>
<dbReference type="RefSeq" id="WP_275824023.1">
    <property type="nucleotide sequence ID" value="NZ_JARHUD010000010.1"/>
</dbReference>
<dbReference type="Proteomes" id="UP001215503">
    <property type="component" value="Unassembled WGS sequence"/>
</dbReference>
<dbReference type="InterPro" id="IPR008490">
    <property type="entry name" value="Transposase_InsH_N"/>
</dbReference>
<comment type="function">
    <text evidence="1">Involved in the transposition of the insertion sequence IS5.</text>
</comment>
<protein>
    <submittedName>
        <fullName evidence="8">IS5 family transposase</fullName>
    </submittedName>
</protein>
<gene>
    <name evidence="8" type="ORF">P2G67_14780</name>
</gene>
<keyword evidence="9" id="KW-1185">Reference proteome</keyword>